<feature type="binding site" evidence="5">
    <location>
        <position position="196"/>
    </location>
    <ligand>
        <name>FMN</name>
        <dbReference type="ChEBI" id="CHEBI:58210"/>
    </ligand>
</feature>
<evidence type="ECO:0000256" key="3">
    <source>
        <dbReference type="ARBA" id="ARBA00022643"/>
    </source>
</evidence>
<feature type="binding site" evidence="5">
    <location>
        <position position="186"/>
    </location>
    <ligand>
        <name>FMN</name>
        <dbReference type="ChEBI" id="CHEBI:58210"/>
    </ligand>
</feature>
<keyword evidence="3 5" id="KW-0288">FMN</keyword>
<comment type="caution">
    <text evidence="8">The sequence shown here is derived from an EMBL/GenBank/DDBJ whole genome shotgun (WGS) entry which is preliminary data.</text>
</comment>
<name>A0A1B8SB89_9MYCO</name>
<keyword evidence="2" id="KW-0285">Flavoprotein</keyword>
<dbReference type="PATRIC" id="fig|354243.3.peg.4148"/>
<feature type="binding site" evidence="5">
    <location>
        <position position="83"/>
    </location>
    <ligand>
        <name>FMN</name>
        <dbReference type="ChEBI" id="CHEBI:58210"/>
    </ligand>
</feature>
<dbReference type="Proteomes" id="UP000092668">
    <property type="component" value="Unassembled WGS sequence"/>
</dbReference>
<dbReference type="InterPro" id="IPR011576">
    <property type="entry name" value="Pyridox_Oxase_N"/>
</dbReference>
<proteinExistence type="inferred from homology"/>
<evidence type="ECO:0000256" key="1">
    <source>
        <dbReference type="ARBA" id="ARBA00007301"/>
    </source>
</evidence>
<accession>A0A1B8SB89</accession>
<dbReference type="Pfam" id="PF10590">
    <property type="entry name" value="PNP_phzG_C"/>
    <property type="match status" value="1"/>
</dbReference>
<dbReference type="EMBL" id="LFOE01000042">
    <property type="protein sequence ID" value="OBY30009.1"/>
    <property type="molecule type" value="Genomic_DNA"/>
</dbReference>
<feature type="binding site" evidence="5">
    <location>
        <begin position="62"/>
        <end position="67"/>
    </location>
    <ligand>
        <name>FMN</name>
        <dbReference type="ChEBI" id="CHEBI:58210"/>
    </ligand>
</feature>
<evidence type="ECO:0000313" key="8">
    <source>
        <dbReference type="EMBL" id="OBY30009.1"/>
    </source>
</evidence>
<feature type="domain" description="Pyridoxamine 5'-phosphate oxidase N-terminal" evidence="6">
    <location>
        <begin position="37"/>
        <end position="138"/>
    </location>
</feature>
<keyword evidence="9" id="KW-1185">Reference proteome</keyword>
<evidence type="ECO:0000256" key="2">
    <source>
        <dbReference type="ARBA" id="ARBA00022630"/>
    </source>
</evidence>
<dbReference type="GO" id="GO:0010181">
    <property type="term" value="F:FMN binding"/>
    <property type="evidence" value="ECO:0007669"/>
    <property type="project" value="InterPro"/>
</dbReference>
<dbReference type="SUPFAM" id="SSF50475">
    <property type="entry name" value="FMN-binding split barrel"/>
    <property type="match status" value="1"/>
</dbReference>
<feature type="binding site" evidence="5">
    <location>
        <begin position="141"/>
        <end position="142"/>
    </location>
    <ligand>
        <name>FMN</name>
        <dbReference type="ChEBI" id="CHEBI:58210"/>
    </ligand>
</feature>
<comment type="similarity">
    <text evidence="1">Belongs to the pyridoxamine 5'-phosphate oxidase family.</text>
</comment>
<protein>
    <submittedName>
        <fullName evidence="8">Pyridoxamine 5'-phosphate oxidase</fullName>
    </submittedName>
</protein>
<dbReference type="Pfam" id="PF01243">
    <property type="entry name" value="PNPOx_N"/>
    <property type="match status" value="1"/>
</dbReference>
<dbReference type="InterPro" id="IPR000659">
    <property type="entry name" value="Pyridox_Oxase"/>
</dbReference>
<evidence type="ECO:0000313" key="9">
    <source>
        <dbReference type="Proteomes" id="UP000092668"/>
    </source>
</evidence>
<evidence type="ECO:0000256" key="5">
    <source>
        <dbReference type="PIRSR" id="PIRSR000190-2"/>
    </source>
</evidence>
<dbReference type="Gene3D" id="2.30.110.10">
    <property type="entry name" value="Electron Transport, Fmn-binding Protein, Chain A"/>
    <property type="match status" value="1"/>
</dbReference>
<feature type="binding site" evidence="5">
    <location>
        <position position="84"/>
    </location>
    <ligand>
        <name>FMN</name>
        <dbReference type="ChEBI" id="CHEBI:58210"/>
    </ligand>
</feature>
<dbReference type="PANTHER" id="PTHR10851:SF0">
    <property type="entry name" value="PYRIDOXINE-5'-PHOSPHATE OXIDASE"/>
    <property type="match status" value="1"/>
</dbReference>
<reference evidence="8 9" key="1">
    <citation type="submission" date="2015-06" db="EMBL/GenBank/DDBJ databases">
        <title>Genome sequence of Mycobacterium kumamotonense strain Roo.</title>
        <authorList>
            <person name="Greninger A.L."/>
            <person name="Cunningham G."/>
            <person name="Miller S."/>
        </authorList>
    </citation>
    <scope>NUCLEOTIDE SEQUENCE [LARGE SCALE GENOMIC DNA]</scope>
    <source>
        <strain evidence="8 9">Roo</strain>
    </source>
</reference>
<evidence type="ECO:0000259" key="7">
    <source>
        <dbReference type="Pfam" id="PF10590"/>
    </source>
</evidence>
<dbReference type="InterPro" id="IPR012349">
    <property type="entry name" value="Split_barrel_FMN-bd"/>
</dbReference>
<dbReference type="NCBIfam" id="NF004231">
    <property type="entry name" value="PRK05679.1"/>
    <property type="match status" value="1"/>
</dbReference>
<evidence type="ECO:0000256" key="4">
    <source>
        <dbReference type="ARBA" id="ARBA00023002"/>
    </source>
</evidence>
<dbReference type="GO" id="GO:0004733">
    <property type="term" value="F:pyridoxamine phosphate oxidase activity"/>
    <property type="evidence" value="ECO:0007669"/>
    <property type="project" value="InterPro"/>
</dbReference>
<dbReference type="InterPro" id="IPR019576">
    <property type="entry name" value="Pyridoxamine_oxidase_dimer_C"/>
</dbReference>
<keyword evidence="4" id="KW-0560">Oxidoreductase</keyword>
<comment type="cofactor">
    <cofactor evidence="5">
        <name>FMN</name>
        <dbReference type="ChEBI" id="CHEBI:58210"/>
    </cofactor>
    <text evidence="5">Binds 1 FMN per subunit.</text>
</comment>
<dbReference type="GO" id="GO:0008615">
    <property type="term" value="P:pyridoxine biosynthetic process"/>
    <property type="evidence" value="ECO:0007669"/>
    <property type="project" value="InterPro"/>
</dbReference>
<evidence type="ECO:0000259" key="6">
    <source>
        <dbReference type="Pfam" id="PF01243"/>
    </source>
</evidence>
<feature type="domain" description="Pyridoxine 5'-phosphate oxidase dimerisation C-terminal" evidence="7">
    <location>
        <begin position="173"/>
        <end position="213"/>
    </location>
</feature>
<organism evidence="8 9">
    <name type="scientific">Mycolicibacter kumamotonensis</name>
    <dbReference type="NCBI Taxonomy" id="354243"/>
    <lineage>
        <taxon>Bacteria</taxon>
        <taxon>Bacillati</taxon>
        <taxon>Actinomycetota</taxon>
        <taxon>Actinomycetes</taxon>
        <taxon>Mycobacteriales</taxon>
        <taxon>Mycobacteriaceae</taxon>
        <taxon>Mycolicibacter</taxon>
    </lineage>
</organism>
<gene>
    <name evidence="8" type="ORF">ACT18_20065</name>
</gene>
<dbReference type="AlphaFoldDB" id="A0A1B8SB89"/>
<sequence length="213" mass="23469">MRELLRGLPVLVCAAPEFDPARAPADPVALFVEWLLRAIDAGVTEPHAMTVSTVSGSRPSARVLILKDVDSAGWHFAVSSVSRKGAELARNPAVALTFYWPAVGRQVRIEGIALADPPQVTAEDFLTRSPGARTMALTGRQSEPYGDPAEVTEALAKARLELERSPTLVPADWVSYAVRADTVEFWQSDPDRRHRRLRYERDGEAWSATLLWP</sequence>
<dbReference type="PANTHER" id="PTHR10851">
    <property type="entry name" value="PYRIDOXINE-5-PHOSPHATE OXIDASE"/>
    <property type="match status" value="1"/>
</dbReference>
<feature type="binding site" evidence="5">
    <location>
        <position position="106"/>
    </location>
    <ligand>
        <name>FMN</name>
        <dbReference type="ChEBI" id="CHEBI:58210"/>
    </ligand>
</feature>
<dbReference type="PIRSF" id="PIRSF000190">
    <property type="entry name" value="Pyd_amn-ph_oxd"/>
    <property type="match status" value="1"/>
</dbReference>